<protein>
    <submittedName>
        <fullName evidence="3">Uncharacterized protein</fullName>
    </submittedName>
</protein>
<keyword evidence="4" id="KW-1185">Reference proteome</keyword>
<feature type="compositionally biased region" description="Acidic residues" evidence="2">
    <location>
        <begin position="12"/>
        <end position="35"/>
    </location>
</feature>
<feature type="compositionally biased region" description="Polar residues" evidence="2">
    <location>
        <begin position="315"/>
        <end position="325"/>
    </location>
</feature>
<feature type="compositionally biased region" description="Polar residues" evidence="2">
    <location>
        <begin position="141"/>
        <end position="172"/>
    </location>
</feature>
<evidence type="ECO:0000256" key="2">
    <source>
        <dbReference type="SAM" id="MobiDB-lite"/>
    </source>
</evidence>
<name>A0AAV5ALX1_9AGAM</name>
<sequence length="814" mass="87708">MTTVRVDALEVIYEDDDEGAVSSDGSDEEDYEDDDPHTSLHGHPDHLHSRERATNKRLSDGKVLQSLKVENKELRSHLTVLAREVERADTELARWRTKYRKLEGERDALRRELEMLLSQKLIPKDPSRPPVVYSTISNVDGSELSNKSSVRQQSPSASAAVDNNSSQESQQGIPWHRGRLRQQIVNSDGSDNTDGSKTLPETAVRLNGDIDNAKPAGRPLNSEALPFSPSWLQTKVPIKSLTQSESSSMQGPICMRKENVDPNGQVSSDSNLASISSSPQRSETTSSVIAHDGHPTFSVDLGAPVSPGSTIVPLSRQTSPLNPSAAQPIRPPYRKSSESLGRSTSTASTLSNSSSQASSMSSGASPSSSNHISPTLYSPKKRTDTLVKQPSLELLPSMVLPNTLQNGTLVQTLRGRAKDILEGRANPGIVRVPEGNNDTSSSGAEVSNRASIGNTARGNMSGTKANEIVSIPLKSNQDDSRALSAQNGRSYLPTVDISEIQVVEDKVLPSRDVRNREKTESFWERYSNGNDALHKIDNSQGGSINNANGLLLQPEELFSSNSKSSSSMPINRFQGYVNRNDNLMADLIVQSSPMYPYTLTNSLTTPGSINGDNGFIPHFNTQSQFSRALTPGSHTGLTVPINGTPLFSKIPSSNSRSLSLNTADLAPIQNGNIAPHSQAFLPSSNTLPANVRPFSPDRIASSSPGNTASISGFLPTTVRSPFDQFPPLPVLQDDPDYGPVIVHGPLPPRHVQHQHGHGNPHVAPRRKREPINVPPRHLGLSVGIPAAGVGTKRTGSGTEFENGSINTNSGRNGW</sequence>
<keyword evidence="1" id="KW-0175">Coiled coil</keyword>
<feature type="compositionally biased region" description="Low complexity" evidence="2">
    <location>
        <begin position="343"/>
        <end position="369"/>
    </location>
</feature>
<feature type="compositionally biased region" description="Polar residues" evidence="2">
    <location>
        <begin position="436"/>
        <end position="447"/>
    </location>
</feature>
<feature type="region of interest" description="Disordered" evidence="2">
    <location>
        <begin position="141"/>
        <end position="226"/>
    </location>
</feature>
<feature type="compositionally biased region" description="Low complexity" evidence="2">
    <location>
        <begin position="267"/>
        <end position="287"/>
    </location>
</feature>
<feature type="compositionally biased region" description="Polar residues" evidence="2">
    <location>
        <begin position="183"/>
        <end position="196"/>
    </location>
</feature>
<feature type="coiled-coil region" evidence="1">
    <location>
        <begin position="64"/>
        <end position="119"/>
    </location>
</feature>
<dbReference type="Proteomes" id="UP001050691">
    <property type="component" value="Unassembled WGS sequence"/>
</dbReference>
<reference evidence="3" key="1">
    <citation type="submission" date="2021-10" db="EMBL/GenBank/DDBJ databases">
        <title>De novo Genome Assembly of Clathrus columnatus (Basidiomycota, Fungi) Using Illumina and Nanopore Sequence Data.</title>
        <authorList>
            <person name="Ogiso-Tanaka E."/>
            <person name="Itagaki H."/>
            <person name="Hosoya T."/>
            <person name="Hosaka K."/>
        </authorList>
    </citation>
    <scope>NUCLEOTIDE SEQUENCE</scope>
    <source>
        <strain evidence="3">MO-923</strain>
    </source>
</reference>
<accession>A0AAV5ALX1</accession>
<organism evidence="3 4">
    <name type="scientific">Clathrus columnatus</name>
    <dbReference type="NCBI Taxonomy" id="1419009"/>
    <lineage>
        <taxon>Eukaryota</taxon>
        <taxon>Fungi</taxon>
        <taxon>Dikarya</taxon>
        <taxon>Basidiomycota</taxon>
        <taxon>Agaricomycotina</taxon>
        <taxon>Agaricomycetes</taxon>
        <taxon>Phallomycetidae</taxon>
        <taxon>Phallales</taxon>
        <taxon>Clathraceae</taxon>
        <taxon>Clathrus</taxon>
    </lineage>
</organism>
<feature type="compositionally biased region" description="Basic residues" evidence="2">
    <location>
        <begin position="750"/>
        <end position="768"/>
    </location>
</feature>
<dbReference type="EMBL" id="BPWL01000011">
    <property type="protein sequence ID" value="GJJ15646.1"/>
    <property type="molecule type" value="Genomic_DNA"/>
</dbReference>
<gene>
    <name evidence="3" type="ORF">Clacol_009924</name>
</gene>
<proteinExistence type="predicted"/>
<feature type="compositionally biased region" description="Polar residues" evidence="2">
    <location>
        <begin position="793"/>
        <end position="814"/>
    </location>
</feature>
<feature type="region of interest" description="Disordered" evidence="2">
    <location>
        <begin position="12"/>
        <end position="59"/>
    </location>
</feature>
<comment type="caution">
    <text evidence="3">The sequence shown here is derived from an EMBL/GenBank/DDBJ whole genome shotgun (WGS) entry which is preliminary data.</text>
</comment>
<feature type="compositionally biased region" description="Basic and acidic residues" evidence="2">
    <location>
        <begin position="36"/>
        <end position="59"/>
    </location>
</feature>
<feature type="region of interest" description="Disordered" evidence="2">
    <location>
        <begin position="243"/>
        <end position="381"/>
    </location>
</feature>
<feature type="region of interest" description="Disordered" evidence="2">
    <location>
        <begin position="427"/>
        <end position="447"/>
    </location>
</feature>
<evidence type="ECO:0000256" key="1">
    <source>
        <dbReference type="SAM" id="Coils"/>
    </source>
</evidence>
<dbReference type="AlphaFoldDB" id="A0AAV5ALX1"/>
<evidence type="ECO:0000313" key="4">
    <source>
        <dbReference type="Proteomes" id="UP001050691"/>
    </source>
</evidence>
<evidence type="ECO:0000313" key="3">
    <source>
        <dbReference type="EMBL" id="GJJ15646.1"/>
    </source>
</evidence>
<feature type="region of interest" description="Disordered" evidence="2">
    <location>
        <begin position="750"/>
        <end position="814"/>
    </location>
</feature>